<comment type="caution">
    <text evidence="2">The sequence shown here is derived from an EMBL/GenBank/DDBJ whole genome shotgun (WGS) entry which is preliminary data.</text>
</comment>
<keyword evidence="1" id="KW-0812">Transmembrane</keyword>
<protein>
    <submittedName>
        <fullName evidence="2">Uncharacterized protein</fullName>
    </submittedName>
</protein>
<reference evidence="2 3" key="1">
    <citation type="submission" date="2017-10" db="EMBL/GenBank/DDBJ databases">
        <title>The draft genome sequence of Lewinella nigricans NBRC 102662.</title>
        <authorList>
            <person name="Wang K."/>
        </authorList>
    </citation>
    <scope>NUCLEOTIDE SEQUENCE [LARGE SCALE GENOMIC DNA]</scope>
    <source>
        <strain evidence="2 3">NBRC 102662</strain>
    </source>
</reference>
<evidence type="ECO:0000313" key="3">
    <source>
        <dbReference type="Proteomes" id="UP000223913"/>
    </source>
</evidence>
<gene>
    <name evidence="2" type="ORF">CRP01_22975</name>
</gene>
<keyword evidence="1" id="KW-1133">Transmembrane helix</keyword>
<dbReference type="AlphaFoldDB" id="A0A2D0N6D9"/>
<evidence type="ECO:0000313" key="2">
    <source>
        <dbReference type="EMBL" id="PHN04064.1"/>
    </source>
</evidence>
<proteinExistence type="predicted"/>
<dbReference type="EMBL" id="PDUD01000027">
    <property type="protein sequence ID" value="PHN04064.1"/>
    <property type="molecule type" value="Genomic_DNA"/>
</dbReference>
<organism evidence="2 3">
    <name type="scientific">Flavilitoribacter nigricans (strain ATCC 23147 / DSM 23189 / NBRC 102662 / NCIMB 1420 / SS-2)</name>
    <name type="common">Lewinella nigricans</name>
    <dbReference type="NCBI Taxonomy" id="1122177"/>
    <lineage>
        <taxon>Bacteria</taxon>
        <taxon>Pseudomonadati</taxon>
        <taxon>Bacteroidota</taxon>
        <taxon>Saprospiria</taxon>
        <taxon>Saprospirales</taxon>
        <taxon>Lewinellaceae</taxon>
        <taxon>Flavilitoribacter</taxon>
    </lineage>
</organism>
<evidence type="ECO:0000256" key="1">
    <source>
        <dbReference type="SAM" id="Phobius"/>
    </source>
</evidence>
<keyword evidence="3" id="KW-1185">Reference proteome</keyword>
<keyword evidence="1" id="KW-0472">Membrane</keyword>
<feature type="transmembrane region" description="Helical" evidence="1">
    <location>
        <begin position="39"/>
        <end position="59"/>
    </location>
</feature>
<dbReference type="Proteomes" id="UP000223913">
    <property type="component" value="Unassembled WGS sequence"/>
</dbReference>
<accession>A0A2D0N6D9</accession>
<sequence>MLIDIGIRSNQPGRPEIRPVFGRLAKFPARFLCEFYFSFRWMIGIEFAGYLNLILNLFLPLNLKI</sequence>
<name>A0A2D0N6D9_FLAN2</name>